<dbReference type="InterPro" id="IPR058205">
    <property type="entry name" value="D-LDH-like"/>
</dbReference>
<comment type="similarity">
    <text evidence="1 4">Belongs to the D-isomer specific 2-hydroxyacid dehydrogenase family.</text>
</comment>
<sequence>MPNPTTAGTPARSVPSAPQPRLTGVTVYGAEPDEADLMRELAPGLRVLPTITASALSASNVDLAWGSRCVSVGHKTPVKNADLLALHRMGVAYLSTRSIGYDHIDVSYANSLGITVENVAYSPDSVADYALMLMLMLVRRATSMLRRTDAHDFRLPELRGKELRDLTVGVVGTGRIGAAVIERLRGFGSPVIACDSGRKIPAEYIPLDELLQRSDIVTLHAPLNADTRHLLNAERLGRMKTGAFVVNTARGALIDTAALLAALESGRLGGAGLDVVEGEDAIFYADHRGRQLADRALLRLQRHPNVVISPHSAYYTDQALRDTVVNGLINCSNFESESSRG</sequence>
<dbReference type="InterPro" id="IPR036291">
    <property type="entry name" value="NAD(P)-bd_dom_sf"/>
</dbReference>
<dbReference type="SUPFAM" id="SSF51735">
    <property type="entry name" value="NAD(P)-binding Rossmann-fold domains"/>
    <property type="match status" value="1"/>
</dbReference>
<dbReference type="Gene3D" id="3.40.50.720">
    <property type="entry name" value="NAD(P)-binding Rossmann-like Domain"/>
    <property type="match status" value="2"/>
</dbReference>
<dbReference type="InterPro" id="IPR006140">
    <property type="entry name" value="D-isomer_DH_NAD-bd"/>
</dbReference>
<dbReference type="EMBL" id="SSSN01000005">
    <property type="protein sequence ID" value="THG34315.1"/>
    <property type="molecule type" value="Genomic_DNA"/>
</dbReference>
<feature type="domain" description="D-isomer specific 2-hydroxyacid dehydrogenase NAD-binding" evidence="7">
    <location>
        <begin position="131"/>
        <end position="313"/>
    </location>
</feature>
<feature type="region of interest" description="Disordered" evidence="5">
    <location>
        <begin position="1"/>
        <end position="23"/>
    </location>
</feature>
<dbReference type="GO" id="GO:0008720">
    <property type="term" value="F:D-lactate dehydrogenase (NAD+) activity"/>
    <property type="evidence" value="ECO:0007669"/>
    <property type="project" value="TreeGrafter"/>
</dbReference>
<dbReference type="Proteomes" id="UP000307380">
    <property type="component" value="Unassembled WGS sequence"/>
</dbReference>
<protein>
    <submittedName>
        <fullName evidence="8">Lactate dehydrogenase</fullName>
    </submittedName>
</protein>
<dbReference type="InterPro" id="IPR006139">
    <property type="entry name" value="D-isomer_2_OHA_DH_cat_dom"/>
</dbReference>
<dbReference type="AlphaFoldDB" id="A0A4S4FWK6"/>
<evidence type="ECO:0000256" key="3">
    <source>
        <dbReference type="ARBA" id="ARBA00023027"/>
    </source>
</evidence>
<organism evidence="8 9">
    <name type="scientific">Orlajensenia flava</name>
    <dbReference type="NCBI Taxonomy" id="2565934"/>
    <lineage>
        <taxon>Bacteria</taxon>
        <taxon>Bacillati</taxon>
        <taxon>Actinomycetota</taxon>
        <taxon>Actinomycetes</taxon>
        <taxon>Micrococcales</taxon>
        <taxon>Microbacteriaceae</taxon>
        <taxon>Orlajensenia</taxon>
    </lineage>
</organism>
<keyword evidence="2 4" id="KW-0560">Oxidoreductase</keyword>
<evidence type="ECO:0000256" key="4">
    <source>
        <dbReference type="RuleBase" id="RU003719"/>
    </source>
</evidence>
<accession>A0A4S4FWK6</accession>
<evidence type="ECO:0000256" key="5">
    <source>
        <dbReference type="SAM" id="MobiDB-lite"/>
    </source>
</evidence>
<keyword evidence="9" id="KW-1185">Reference proteome</keyword>
<evidence type="ECO:0000256" key="2">
    <source>
        <dbReference type="ARBA" id="ARBA00023002"/>
    </source>
</evidence>
<evidence type="ECO:0000259" key="7">
    <source>
        <dbReference type="Pfam" id="PF02826"/>
    </source>
</evidence>
<evidence type="ECO:0000259" key="6">
    <source>
        <dbReference type="Pfam" id="PF00389"/>
    </source>
</evidence>
<dbReference type="PANTHER" id="PTHR43026">
    <property type="entry name" value="2-HYDROXYACID DEHYDROGENASE HOMOLOG 1-RELATED"/>
    <property type="match status" value="1"/>
</dbReference>
<dbReference type="Pfam" id="PF02826">
    <property type="entry name" value="2-Hacid_dh_C"/>
    <property type="match status" value="1"/>
</dbReference>
<feature type="domain" description="D-isomer specific 2-hydroxyacid dehydrogenase catalytic" evidence="6">
    <location>
        <begin position="50"/>
        <end position="335"/>
    </location>
</feature>
<keyword evidence="3" id="KW-0520">NAD</keyword>
<dbReference type="PROSITE" id="PS00065">
    <property type="entry name" value="D_2_HYDROXYACID_DH_1"/>
    <property type="match status" value="1"/>
</dbReference>
<dbReference type="PROSITE" id="PS00671">
    <property type="entry name" value="D_2_HYDROXYACID_DH_3"/>
    <property type="match status" value="1"/>
</dbReference>
<dbReference type="Pfam" id="PF00389">
    <property type="entry name" value="2-Hacid_dh"/>
    <property type="match status" value="1"/>
</dbReference>
<comment type="caution">
    <text evidence="8">The sequence shown here is derived from an EMBL/GenBank/DDBJ whole genome shotgun (WGS) entry which is preliminary data.</text>
</comment>
<name>A0A4S4FWK6_9MICO</name>
<reference evidence="8 9" key="1">
    <citation type="submission" date="2019-04" db="EMBL/GenBank/DDBJ databases">
        <authorList>
            <person name="Jiang L."/>
        </authorList>
    </citation>
    <scope>NUCLEOTIDE SEQUENCE [LARGE SCALE GENOMIC DNA]</scope>
    <source>
        <strain evidence="8 9">YIM 131861</strain>
    </source>
</reference>
<dbReference type="InterPro" id="IPR029752">
    <property type="entry name" value="D-isomer_DH_CS1"/>
</dbReference>
<dbReference type="SUPFAM" id="SSF52283">
    <property type="entry name" value="Formate/glycerate dehydrogenase catalytic domain-like"/>
    <property type="match status" value="1"/>
</dbReference>
<proteinExistence type="inferred from homology"/>
<dbReference type="PANTHER" id="PTHR43026:SF1">
    <property type="entry name" value="2-HYDROXYACID DEHYDROGENASE HOMOLOG 1-RELATED"/>
    <property type="match status" value="1"/>
</dbReference>
<dbReference type="PROSITE" id="PS00670">
    <property type="entry name" value="D_2_HYDROXYACID_DH_2"/>
    <property type="match status" value="1"/>
</dbReference>
<gene>
    <name evidence="8" type="ORF">E6C70_08490</name>
</gene>
<dbReference type="GO" id="GO:0051287">
    <property type="term" value="F:NAD binding"/>
    <property type="evidence" value="ECO:0007669"/>
    <property type="project" value="InterPro"/>
</dbReference>
<dbReference type="InterPro" id="IPR029753">
    <property type="entry name" value="D-isomer_DH_CS"/>
</dbReference>
<evidence type="ECO:0000313" key="9">
    <source>
        <dbReference type="Proteomes" id="UP000307380"/>
    </source>
</evidence>
<evidence type="ECO:0000256" key="1">
    <source>
        <dbReference type="ARBA" id="ARBA00005854"/>
    </source>
</evidence>
<dbReference type="OrthoDB" id="117809at2"/>
<evidence type="ECO:0000313" key="8">
    <source>
        <dbReference type="EMBL" id="THG34315.1"/>
    </source>
</evidence>